<keyword evidence="2" id="KW-1185">Reference proteome</keyword>
<organism evidence="1 2">
    <name type="scientific">Brasilonema sennae CENA114</name>
    <dbReference type="NCBI Taxonomy" id="415709"/>
    <lineage>
        <taxon>Bacteria</taxon>
        <taxon>Bacillati</taxon>
        <taxon>Cyanobacteriota</taxon>
        <taxon>Cyanophyceae</taxon>
        <taxon>Nostocales</taxon>
        <taxon>Scytonemataceae</taxon>
        <taxon>Brasilonema</taxon>
        <taxon>Bromeliae group (in: Brasilonema)</taxon>
    </lineage>
</organism>
<dbReference type="Gene3D" id="2.130.10.10">
    <property type="entry name" value="YVTN repeat-like/Quinoprotein amine dehydrogenase"/>
    <property type="match status" value="1"/>
</dbReference>
<dbReference type="Proteomes" id="UP000503129">
    <property type="component" value="Chromosome"/>
</dbReference>
<sequence>MKKFFIPCLFFIGIAWTIFTQVPLPLHEGLSTVASAARPRNPGYEVWAIDQADSLDGTTLGGNLFVFSGNDRDFLRGNAKVEQFNLAASAKKNDLAPGQKPHWITFNQGGTHAIVGHATTAHVYAIDANKREVVDSILPPGLPNSNSHAVYLSKDNKFVYVADTPGQRIHKIGTNYEAPGGKIFGDVQTLDFNTPQTKTALGVPTTGATARPVVAVVDDTGKFVYVTFADGGVAIVNAETLTIAHIYSKDEATFNGLVAYQIGDNFVTNAGNADPEIADFIYLYNNKSLLENPSKRPDFFKVPQSGNDVHGVTLIGAKYLWQVNRGSNSITIHDINAKPFDPNVEASNKARAVNIVDLVSDTLGPDPTPDLIEPSPSGQVAFFTQRGPNPISGNDPAFFNSVGIFPGLGVVEVENGGKSAKPAHLYRFDNVVGGKNIADFHALAVRK</sequence>
<proteinExistence type="predicted"/>
<protein>
    <recommendedName>
        <fullName evidence="3">6-phosphogluconolactonase</fullName>
    </recommendedName>
</protein>
<dbReference type="InterPro" id="IPR015943">
    <property type="entry name" value="WD40/YVTN_repeat-like_dom_sf"/>
</dbReference>
<evidence type="ECO:0000313" key="2">
    <source>
        <dbReference type="Proteomes" id="UP000503129"/>
    </source>
</evidence>
<reference evidence="1 2" key="1">
    <citation type="submission" date="2018-06" db="EMBL/GenBank/DDBJ databases">
        <title>Comparative genomics of Brasilonema spp. strains.</title>
        <authorList>
            <person name="Alvarenga D.O."/>
            <person name="Fiore M.F."/>
            <person name="Varani A.M."/>
        </authorList>
    </citation>
    <scope>NUCLEOTIDE SEQUENCE [LARGE SCALE GENOMIC DNA]</scope>
    <source>
        <strain evidence="1 2">CENA114</strain>
    </source>
</reference>
<name>A0A856MB19_9CYAN</name>
<dbReference type="AlphaFoldDB" id="A0A856MB19"/>
<dbReference type="InterPro" id="IPR011044">
    <property type="entry name" value="Quino_amine_DH_bsu"/>
</dbReference>
<gene>
    <name evidence="1" type="ORF">DP114_02410</name>
</gene>
<accession>A0A856MB19</accession>
<dbReference type="EMBL" id="CP030118">
    <property type="protein sequence ID" value="QDL06911.1"/>
    <property type="molecule type" value="Genomic_DNA"/>
</dbReference>
<dbReference type="KEGG" id="bsen:DP114_02410"/>
<evidence type="ECO:0000313" key="1">
    <source>
        <dbReference type="EMBL" id="QDL06911.1"/>
    </source>
</evidence>
<dbReference type="SUPFAM" id="SSF50969">
    <property type="entry name" value="YVTN repeat-like/Quinoprotein amine dehydrogenase"/>
    <property type="match status" value="1"/>
</dbReference>
<dbReference type="RefSeq" id="WP_171975345.1">
    <property type="nucleotide sequence ID" value="NZ_CAWOXK010000001.1"/>
</dbReference>
<evidence type="ECO:0008006" key="3">
    <source>
        <dbReference type="Google" id="ProtNLM"/>
    </source>
</evidence>